<dbReference type="KEGG" id="vg:77939341"/>
<keyword evidence="2" id="KW-0269">Exonuclease</keyword>
<keyword evidence="2" id="KW-0378">Hydrolase</keyword>
<evidence type="ECO:0000313" key="3">
    <source>
        <dbReference type="Proteomes" id="UP000318552"/>
    </source>
</evidence>
<dbReference type="InterPro" id="IPR038726">
    <property type="entry name" value="PDDEXK_AddAB-type"/>
</dbReference>
<dbReference type="Pfam" id="PF12705">
    <property type="entry name" value="PDDEXK_1"/>
    <property type="match status" value="1"/>
</dbReference>
<organism evidence="2 3">
    <name type="scientific">Gordonia phage SheckWes</name>
    <dbReference type="NCBI Taxonomy" id="2591117"/>
    <lineage>
        <taxon>Viruses</taxon>
        <taxon>Duplodnaviria</taxon>
        <taxon>Heunggongvirae</taxon>
        <taxon>Uroviricota</taxon>
        <taxon>Caudoviricetes</taxon>
        <taxon>Ponsvirus</taxon>
        <taxon>Ponsvirus sheckwes</taxon>
    </lineage>
</organism>
<dbReference type="InterPro" id="IPR011604">
    <property type="entry name" value="PDDEXK-like_dom_sf"/>
</dbReference>
<name>A0A515MIH7_9CAUD</name>
<dbReference type="GO" id="GO:0004527">
    <property type="term" value="F:exonuclease activity"/>
    <property type="evidence" value="ECO:0007669"/>
    <property type="project" value="UniProtKB-KW"/>
</dbReference>
<reference evidence="3" key="1">
    <citation type="submission" date="2019-05" db="EMBL/GenBank/DDBJ databases">
        <authorList>
            <person name="Begin E.J."/>
            <person name="Burnham C.Matt."/>
            <person name="Chappell E."/>
            <person name="Hambrick G.L."/>
            <person name="Harrington T.R."/>
            <person name="Harris A.E."/>
            <person name="Hasley B.L."/>
            <person name="Haynie C.M."/>
            <person name="Hopkins G.A."/>
            <person name="Hutchins C.B."/>
            <person name="Jester D.A."/>
            <person name="Johnson J."/>
            <person name="Martin A.P."/>
            <person name="Merino K.D."/>
            <person name="Pinkerton C.N."/>
            <person name="Poe J.Gabe."/>
            <person name="Savage T.D."/>
            <person name="Smith R.Hunter."/>
            <person name="Smith J.Zane."/>
            <person name="Spiva T.A."/>
            <person name="Thompson L."/>
            <person name="Thompson N.R."/>
            <person name="Thurman R.E."/>
            <person name="West C.T."/>
            <person name="Reyna N.S."/>
            <person name="Plymale R.C."/>
            <person name="Garlena R.A."/>
            <person name="Russell D.A."/>
            <person name="Pope W.H."/>
            <person name="Jacobs-Sera D."/>
            <person name="Hatfull G.F."/>
        </authorList>
    </citation>
    <scope>NUCLEOTIDE SEQUENCE [LARGE SCALE GENOMIC DNA]</scope>
</reference>
<gene>
    <name evidence="2" type="primary">46</name>
    <name evidence="2" type="ORF">SEA_SHECKWES_46</name>
</gene>
<dbReference type="RefSeq" id="YP_010663319.1">
    <property type="nucleotide sequence ID" value="NC_070895.1"/>
</dbReference>
<accession>A0A515MIH7</accession>
<protein>
    <submittedName>
        <fullName evidence="2">Cas4 family exonuclease</fullName>
    </submittedName>
</protein>
<feature type="domain" description="PD-(D/E)XK endonuclease-like" evidence="1">
    <location>
        <begin position="12"/>
        <end position="315"/>
    </location>
</feature>
<keyword evidence="3" id="KW-1185">Reference proteome</keyword>
<proteinExistence type="predicted"/>
<dbReference type="Gene3D" id="3.90.320.10">
    <property type="match status" value="1"/>
</dbReference>
<keyword evidence="2" id="KW-0540">Nuclease</keyword>
<dbReference type="EMBL" id="MK967385">
    <property type="protein sequence ID" value="QDM56472.1"/>
    <property type="molecule type" value="Genomic_DNA"/>
</dbReference>
<evidence type="ECO:0000259" key="1">
    <source>
        <dbReference type="Pfam" id="PF12705"/>
    </source>
</evidence>
<sequence>MSTDLVITNSLIKSFKGCENATKYKHVEEIGPKLNRAKPLTRGTWFHAMLEAKYKRMAGIETPTVTEVHKAEVVKYGKMFDEEKEALGDLPREMAELYKAYNWHYQRDESWKIHEVEIKLEAELPNGMQGQGKSDLLVEDDAGLWVVDHKTHKSLPRWDYRLLDFQSPYYIWLFRQCGIPVRGFIWNYVVPKSPQPLNFGVRDGRLLKKQPAFTDYPTAYKSAKDAGMLDDPPTQRYLATLKDQQYDVDRVQVSPVFRRDLIEKNDTMVATVMDDITRTADRYGEWRAALERDPETPVSRNVGRNCDWCSYRSLCVAELMGLDADGVRHREFQKRDPFAYYKTEEEKNGNEA</sequence>
<evidence type="ECO:0000313" key="2">
    <source>
        <dbReference type="EMBL" id="QDM56472.1"/>
    </source>
</evidence>
<dbReference type="Proteomes" id="UP000318552">
    <property type="component" value="Segment"/>
</dbReference>
<dbReference type="GeneID" id="77939341"/>